<dbReference type="PANTHER" id="PTHR31139">
    <property type="entry name" value="ECTOPIC P GRANULES PROTEIN 5 HOMOLOG"/>
    <property type="match status" value="1"/>
</dbReference>
<dbReference type="AlphaFoldDB" id="A0AAV4ENT1"/>
<evidence type="ECO:0000256" key="1">
    <source>
        <dbReference type="SAM" id="MobiDB-lite"/>
    </source>
</evidence>
<dbReference type="Proteomes" id="UP000762676">
    <property type="component" value="Unassembled WGS sequence"/>
</dbReference>
<reference evidence="2 3" key="1">
    <citation type="journal article" date="2021" name="Elife">
        <title>Chloroplast acquisition without the gene transfer in kleptoplastic sea slugs, Plakobranchus ocellatus.</title>
        <authorList>
            <person name="Maeda T."/>
            <person name="Takahashi S."/>
            <person name="Yoshida T."/>
            <person name="Shimamura S."/>
            <person name="Takaki Y."/>
            <person name="Nagai Y."/>
            <person name="Toyoda A."/>
            <person name="Suzuki Y."/>
            <person name="Arimoto A."/>
            <person name="Ishii H."/>
            <person name="Satoh N."/>
            <person name="Nishiyama T."/>
            <person name="Hasebe M."/>
            <person name="Maruyama T."/>
            <person name="Minagawa J."/>
            <person name="Obokata J."/>
            <person name="Shigenobu S."/>
        </authorList>
    </citation>
    <scope>NUCLEOTIDE SEQUENCE [LARGE SCALE GENOMIC DNA]</scope>
</reference>
<dbReference type="EMBL" id="BMAT01003771">
    <property type="protein sequence ID" value="GFR61866.1"/>
    <property type="molecule type" value="Genomic_DNA"/>
</dbReference>
<accession>A0AAV4ENT1</accession>
<dbReference type="GO" id="GO:0097352">
    <property type="term" value="P:autophagosome maturation"/>
    <property type="evidence" value="ECO:0007669"/>
    <property type="project" value="TreeGrafter"/>
</dbReference>
<protein>
    <submittedName>
        <fullName evidence="2">Ectopic p granules protein 5-like protein</fullName>
    </submittedName>
</protein>
<evidence type="ECO:0000313" key="2">
    <source>
        <dbReference type="EMBL" id="GFR61866.1"/>
    </source>
</evidence>
<dbReference type="PANTHER" id="PTHR31139:SF4">
    <property type="entry name" value="ECTOPIC P GRANULES PROTEIN 5 HOMOLOG"/>
    <property type="match status" value="1"/>
</dbReference>
<name>A0AAV4ENT1_9GAST</name>
<feature type="compositionally biased region" description="Basic and acidic residues" evidence="1">
    <location>
        <begin position="167"/>
        <end position="181"/>
    </location>
</feature>
<dbReference type="InterPro" id="IPR051436">
    <property type="entry name" value="Autophagy-related_EPG5"/>
</dbReference>
<sequence length="490" mass="54676">MKHNSISTNRLQKRSIVTKGRSQVTNFAQPDIALEHNPVTELEQQVKKPKVLEDLSTEESSGNAEVSTVKEATNDGSSQRSELTDKNIESTSGSINLYKEEDSKIDTSSSELAVSIPAFKENVSKNSQHVVQEENVENQNVITNAQNRPELLSTDNKDILEACQETRDVEREEHKPSESDNRLPPLSVVEDPETPMSRVASPPSVPAEGAMFVFSPTVLVEEEKSPSRRAQEALAKLQSLTVTSPKHLTEVTASAPPASSNLCKDEQGKIQHLSTVVESQTVSVEAKDLPQSRSRFAEAVSEETSTKRPFAELSEQLQQMQDLERERTKVKVEAMPLSQLYTLYNNPELMRNEVFVEDFVQNEMKKEGHEFVDILSNYYRARHQLTGSEEDVKELQRKYAELQEEWWVQHTRNAIATVSSLLRVATFGEHLFVLNHILRCPAGVSQWAVDLVQCPVYPVSSLATLSSAGMSNPGLDHIITAMATVLMPVK</sequence>
<feature type="region of interest" description="Disordered" evidence="1">
    <location>
        <begin position="1"/>
        <end position="95"/>
    </location>
</feature>
<proteinExistence type="predicted"/>
<organism evidence="2 3">
    <name type="scientific">Elysia marginata</name>
    <dbReference type="NCBI Taxonomy" id="1093978"/>
    <lineage>
        <taxon>Eukaryota</taxon>
        <taxon>Metazoa</taxon>
        <taxon>Spiralia</taxon>
        <taxon>Lophotrochozoa</taxon>
        <taxon>Mollusca</taxon>
        <taxon>Gastropoda</taxon>
        <taxon>Heterobranchia</taxon>
        <taxon>Euthyneura</taxon>
        <taxon>Panpulmonata</taxon>
        <taxon>Sacoglossa</taxon>
        <taxon>Placobranchoidea</taxon>
        <taxon>Plakobranchidae</taxon>
        <taxon>Elysia</taxon>
    </lineage>
</organism>
<keyword evidence="3" id="KW-1185">Reference proteome</keyword>
<feature type="region of interest" description="Disordered" evidence="1">
    <location>
        <begin position="167"/>
        <end position="203"/>
    </location>
</feature>
<feature type="compositionally biased region" description="Polar residues" evidence="1">
    <location>
        <begin position="1"/>
        <end position="10"/>
    </location>
</feature>
<dbReference type="GO" id="GO:0005737">
    <property type="term" value="C:cytoplasm"/>
    <property type="evidence" value="ECO:0007669"/>
    <property type="project" value="TreeGrafter"/>
</dbReference>
<feature type="compositionally biased region" description="Basic and acidic residues" evidence="1">
    <location>
        <begin position="44"/>
        <end position="53"/>
    </location>
</feature>
<evidence type="ECO:0000313" key="3">
    <source>
        <dbReference type="Proteomes" id="UP000762676"/>
    </source>
</evidence>
<gene>
    <name evidence="2" type="ORF">ElyMa_001856600</name>
</gene>
<feature type="compositionally biased region" description="Polar residues" evidence="1">
    <location>
        <begin position="58"/>
        <end position="81"/>
    </location>
</feature>
<comment type="caution">
    <text evidence="2">The sequence shown here is derived from an EMBL/GenBank/DDBJ whole genome shotgun (WGS) entry which is preliminary data.</text>
</comment>